<evidence type="ECO:0000256" key="9">
    <source>
        <dbReference type="ARBA" id="ARBA00023239"/>
    </source>
</evidence>
<feature type="site" description="Part of a proton relay during catalysis" evidence="12">
    <location>
        <position position="107"/>
    </location>
</feature>
<evidence type="ECO:0000256" key="13">
    <source>
        <dbReference type="PIRNR" id="PIRNR001365"/>
    </source>
</evidence>
<feature type="binding site" evidence="12">
    <location>
        <position position="46"/>
    </location>
    <ligand>
        <name>pyruvate</name>
        <dbReference type="ChEBI" id="CHEBI:15361"/>
    </ligand>
</feature>
<dbReference type="InterPro" id="IPR013785">
    <property type="entry name" value="Aldolase_TIM"/>
</dbReference>
<comment type="pathway">
    <text evidence="2 12">Amino-acid biosynthesis; L-lysine biosynthesis via DAP pathway; (S)-tetrahydrodipicolinate from L-aspartate: step 3/4.</text>
</comment>
<dbReference type="PRINTS" id="PR00146">
    <property type="entry name" value="DHPICSNTHASE"/>
</dbReference>
<evidence type="ECO:0000256" key="3">
    <source>
        <dbReference type="ARBA" id="ARBA00007592"/>
    </source>
</evidence>
<dbReference type="InterPro" id="IPR020625">
    <property type="entry name" value="Schiff_base-form_aldolases_AS"/>
</dbReference>
<comment type="similarity">
    <text evidence="3 12 13">Belongs to the DapA family.</text>
</comment>
<dbReference type="GO" id="GO:0005737">
    <property type="term" value="C:cytoplasm"/>
    <property type="evidence" value="ECO:0007669"/>
    <property type="project" value="UniProtKB-SubCell"/>
</dbReference>
<comment type="caution">
    <text evidence="12">Was originally thought to be a dihydrodipicolinate synthase (DHDPS), catalyzing the condensation of (S)-aspartate-beta-semialdehyde [(S)-ASA] and pyruvate to dihydrodipicolinate (DHDP). However, it was shown in E.coli that the product of the enzymatic reaction is not dihydrodipicolinate but in fact (4S)-4-hydroxy-2,3,4,5-tetrahydro-(2S)-dipicolinic acid (HTPA), and that the consecutive dehydration reaction leading to DHDP is not spontaneous but catalyzed by DapB.</text>
</comment>
<dbReference type="OrthoDB" id="9782828at2"/>
<accession>A0A0D0KF64</accession>
<dbReference type="EC" id="4.3.3.7" evidence="4 12"/>
<evidence type="ECO:0000256" key="11">
    <source>
        <dbReference type="ARBA" id="ARBA00047836"/>
    </source>
</evidence>
<feature type="active site" description="Schiff-base intermediate with substrate" evidence="12 14">
    <location>
        <position position="161"/>
    </location>
</feature>
<evidence type="ECO:0000313" key="16">
    <source>
        <dbReference type="EMBL" id="KIP96699.1"/>
    </source>
</evidence>
<dbReference type="Pfam" id="PF00701">
    <property type="entry name" value="DHDPS"/>
    <property type="match status" value="1"/>
</dbReference>
<evidence type="ECO:0000256" key="10">
    <source>
        <dbReference type="ARBA" id="ARBA00023270"/>
    </source>
</evidence>
<evidence type="ECO:0000256" key="1">
    <source>
        <dbReference type="ARBA" id="ARBA00003294"/>
    </source>
</evidence>
<keyword evidence="10 12" id="KW-0704">Schiff base</keyword>
<proteinExistence type="inferred from homology"/>
<evidence type="ECO:0000256" key="2">
    <source>
        <dbReference type="ARBA" id="ARBA00005120"/>
    </source>
</evidence>
<name>A0A0D0KF64_9PSED</name>
<dbReference type="PANTHER" id="PTHR12128">
    <property type="entry name" value="DIHYDRODIPICOLINATE SYNTHASE"/>
    <property type="match status" value="1"/>
</dbReference>
<comment type="subunit">
    <text evidence="12">Homodimer.</text>
</comment>
<dbReference type="GO" id="GO:0008840">
    <property type="term" value="F:4-hydroxy-tetrahydrodipicolinate synthase activity"/>
    <property type="evidence" value="ECO:0007669"/>
    <property type="project" value="UniProtKB-UniRule"/>
</dbReference>
<feature type="site" description="Part of a proton relay during catalysis" evidence="12">
    <location>
        <position position="45"/>
    </location>
</feature>
<dbReference type="UniPathway" id="UPA00034">
    <property type="reaction ID" value="UER00017"/>
</dbReference>
<dbReference type="SMART" id="SM01130">
    <property type="entry name" value="DHDPS"/>
    <property type="match status" value="1"/>
</dbReference>
<keyword evidence="9 12" id="KW-0456">Lyase</keyword>
<dbReference type="Gene3D" id="3.20.20.70">
    <property type="entry name" value="Aldolase class I"/>
    <property type="match status" value="1"/>
</dbReference>
<dbReference type="AlphaFoldDB" id="A0A0D0KF64"/>
<protein>
    <recommendedName>
        <fullName evidence="4 12">4-hydroxy-tetrahydrodipicolinate synthase</fullName>
        <shortName evidence="12">HTPA synthase</shortName>
        <ecNumber evidence="4 12">4.3.3.7</ecNumber>
    </recommendedName>
</protein>
<organism evidence="16 17">
    <name type="scientific">Pseudomonas fulva</name>
    <dbReference type="NCBI Taxonomy" id="47880"/>
    <lineage>
        <taxon>Bacteria</taxon>
        <taxon>Pseudomonadati</taxon>
        <taxon>Pseudomonadota</taxon>
        <taxon>Gammaproteobacteria</taxon>
        <taxon>Pseudomonadales</taxon>
        <taxon>Pseudomonadaceae</taxon>
        <taxon>Pseudomonas</taxon>
    </lineage>
</organism>
<evidence type="ECO:0000256" key="8">
    <source>
        <dbReference type="ARBA" id="ARBA00023154"/>
    </source>
</evidence>
<evidence type="ECO:0000256" key="15">
    <source>
        <dbReference type="PIRSR" id="PIRSR001365-2"/>
    </source>
</evidence>
<dbReference type="InterPro" id="IPR002220">
    <property type="entry name" value="DapA-like"/>
</dbReference>
<keyword evidence="6 12" id="KW-0028">Amino-acid biosynthesis</keyword>
<dbReference type="GO" id="GO:0009089">
    <property type="term" value="P:lysine biosynthetic process via diaminopimelate"/>
    <property type="evidence" value="ECO:0007669"/>
    <property type="project" value="UniProtKB-UniRule"/>
</dbReference>
<comment type="subcellular location">
    <subcellularLocation>
        <location evidence="12">Cytoplasm</location>
    </subcellularLocation>
</comment>
<evidence type="ECO:0000313" key="17">
    <source>
        <dbReference type="Proteomes" id="UP000032068"/>
    </source>
</evidence>
<comment type="catalytic activity">
    <reaction evidence="11 12">
        <text>L-aspartate 4-semialdehyde + pyruvate = (2S,4S)-4-hydroxy-2,3,4,5-tetrahydrodipicolinate + H2O + H(+)</text>
        <dbReference type="Rhea" id="RHEA:34171"/>
        <dbReference type="ChEBI" id="CHEBI:15361"/>
        <dbReference type="ChEBI" id="CHEBI:15377"/>
        <dbReference type="ChEBI" id="CHEBI:15378"/>
        <dbReference type="ChEBI" id="CHEBI:67139"/>
        <dbReference type="ChEBI" id="CHEBI:537519"/>
        <dbReference type="EC" id="4.3.3.7"/>
    </reaction>
</comment>
<evidence type="ECO:0000256" key="14">
    <source>
        <dbReference type="PIRSR" id="PIRSR001365-1"/>
    </source>
</evidence>
<dbReference type="PROSITE" id="PS00666">
    <property type="entry name" value="DHDPS_2"/>
    <property type="match status" value="1"/>
</dbReference>
<evidence type="ECO:0000256" key="6">
    <source>
        <dbReference type="ARBA" id="ARBA00022605"/>
    </source>
</evidence>
<dbReference type="EMBL" id="JXQW01000062">
    <property type="protein sequence ID" value="KIP96699.1"/>
    <property type="molecule type" value="Genomic_DNA"/>
</dbReference>
<evidence type="ECO:0000256" key="12">
    <source>
        <dbReference type="HAMAP-Rule" id="MF_00418"/>
    </source>
</evidence>
<dbReference type="PIRSF" id="PIRSF001365">
    <property type="entry name" value="DHDPS"/>
    <property type="match status" value="1"/>
</dbReference>
<comment type="function">
    <text evidence="1 12">Catalyzes the condensation of (S)-aspartate-beta-semialdehyde [(S)-ASA] and pyruvate to 4-hydroxy-tetrahydrodipicolinate (HTPA).</text>
</comment>
<dbReference type="GO" id="GO:0019877">
    <property type="term" value="P:diaminopimelate biosynthetic process"/>
    <property type="evidence" value="ECO:0007669"/>
    <property type="project" value="UniProtKB-UniRule"/>
</dbReference>
<evidence type="ECO:0000256" key="4">
    <source>
        <dbReference type="ARBA" id="ARBA00012086"/>
    </source>
</evidence>
<dbReference type="HAMAP" id="MF_00418">
    <property type="entry name" value="DapA"/>
    <property type="match status" value="1"/>
</dbReference>
<dbReference type="NCBIfam" id="TIGR00674">
    <property type="entry name" value="dapA"/>
    <property type="match status" value="1"/>
</dbReference>
<keyword evidence="8 12" id="KW-0457">Lysine biosynthesis</keyword>
<dbReference type="SUPFAM" id="SSF51569">
    <property type="entry name" value="Aldolase"/>
    <property type="match status" value="1"/>
</dbReference>
<evidence type="ECO:0000256" key="5">
    <source>
        <dbReference type="ARBA" id="ARBA00022490"/>
    </source>
</evidence>
<reference evidence="16 17" key="1">
    <citation type="submission" date="2014-12" db="EMBL/GenBank/DDBJ databases">
        <title>16Stimator: statistical estimation of ribosomal gene copy numbers from draft genome assemblies.</title>
        <authorList>
            <person name="Perisin M.A."/>
            <person name="Vetter M."/>
            <person name="Gilbert J.A."/>
            <person name="Bergelson J."/>
        </authorList>
    </citation>
    <scope>NUCLEOTIDE SEQUENCE [LARGE SCALE GENOMIC DNA]</scope>
    <source>
        <strain evidence="16 17">MEJ086</strain>
    </source>
</reference>
<dbReference type="Proteomes" id="UP000032068">
    <property type="component" value="Unassembled WGS sequence"/>
</dbReference>
<feature type="active site" description="Proton donor/acceptor" evidence="12 14">
    <location>
        <position position="133"/>
    </location>
</feature>
<gene>
    <name evidence="12" type="primary">dapA</name>
    <name evidence="16" type="ORF">RU08_20840</name>
</gene>
<comment type="caution">
    <text evidence="16">The sequence shown here is derived from an EMBL/GenBank/DDBJ whole genome shotgun (WGS) entry which is preliminary data.</text>
</comment>
<keyword evidence="7 12" id="KW-0220">Diaminopimelate biosynthesis</keyword>
<dbReference type="CDD" id="cd00950">
    <property type="entry name" value="DHDPS"/>
    <property type="match status" value="1"/>
</dbReference>
<feature type="binding site" evidence="12 15">
    <location>
        <position position="201"/>
    </location>
    <ligand>
        <name>pyruvate</name>
        <dbReference type="ChEBI" id="CHEBI:15361"/>
    </ligand>
</feature>
<evidence type="ECO:0000256" key="7">
    <source>
        <dbReference type="ARBA" id="ARBA00022915"/>
    </source>
</evidence>
<keyword evidence="5 12" id="KW-0963">Cytoplasm</keyword>
<sequence length="284" mass="30622">MSTFSGIWVALVTPFRDGQVDLPALRSLAVHLLDAGAAGLVVCGTSGEAAALDEQEQLAVLDAVLEVVPASRVVMGLSGNNQTAVLARLQRIQGRPLAGLLVPAPYYIRPSQQGLLAFFEAIADASRLPIILYDIPYRSAVSMELETIRQLARHPRIMAIKDCGGDVRKTQMLIEDGLLDVLTGEDEQIFATLCLGGSGAISAAAHIRTADFVQVVAHLQQGDLQAGRALFRQLLPLIRLAFVEPNPAPVKSLLAMQGLIADELREPMLRCSDGLRERMRSELL</sequence>
<dbReference type="InterPro" id="IPR005263">
    <property type="entry name" value="DapA"/>
</dbReference>
<dbReference type="RefSeq" id="WP_042555753.1">
    <property type="nucleotide sequence ID" value="NZ_JXQW01000062.1"/>
</dbReference>
<dbReference type="PANTHER" id="PTHR12128:SF66">
    <property type="entry name" value="4-HYDROXY-2-OXOGLUTARATE ALDOLASE, MITOCHONDRIAL"/>
    <property type="match status" value="1"/>
</dbReference>